<evidence type="ECO:0000256" key="3">
    <source>
        <dbReference type="ARBA" id="ARBA00022448"/>
    </source>
</evidence>
<gene>
    <name evidence="18 19" type="primary">dsbD</name>
    <name evidence="19" type="ORF">NCTC10038_04279</name>
</gene>
<dbReference type="GO" id="GO:0017004">
    <property type="term" value="P:cytochrome complex assembly"/>
    <property type="evidence" value="ECO:0007669"/>
    <property type="project" value="UniProtKB-UniRule"/>
</dbReference>
<dbReference type="Proteomes" id="UP000248640">
    <property type="component" value="Chromosome 1"/>
</dbReference>
<keyword evidence="4 18" id="KW-1003">Cell membrane</keyword>
<proteinExistence type="inferred from homology"/>
<evidence type="ECO:0000256" key="14">
    <source>
        <dbReference type="ARBA" id="ARBA00023157"/>
    </source>
</evidence>
<sequence precursor="true">MRYLFTFLLVLFAGFAQAAPGNPFETKPDFLPVGKAFTFTSERLESGETQLYWQIADGYYLYQQRMKFDGLAEKPVLPQGESHSDEFFGEQQVYRQGLEVKIPAGATGQVKLGWQGCADAGLCYPPQSITVDLGGTPAVAAPPQGPAQAQDQSLASGLQQRSLGWSVLVFFGLGLLLAFAPCSLPMLPILAGLVVGSGATPRRGFALASSYVVCMALVYAALGVLAALLGGNLAALLQTPWILGSFAALFVLLALPMFGVFELQLPAFVRDRLDTVSRQQSGGSLVGAGILGALSGLLVGPCMTAPLAGALLYIAQSGNALHGGLILFAMGIGIGVPLLLLVTVGNRFLPKPGSWMDVLKGVFGFLFLGTAVLMIRPVVDESLWIGLWGALALVMAYCGWTLAREYGLAAKVFGAGSLVLGLWGAVLMVGAAGGSDDPWQPLKVYGGSTVTAAPSAHDAFMTLNDPAVLQSQLDSAKAQGQWVLVDYYADWCVSCKIMEKQVFGKPEVMAALKDVRLLRLDVTADNAASRELLGRYKVPGPPSFVWIGPDGEERRAQRITGEVDAAAFLQRWTHTRDAR</sequence>
<keyword evidence="14 18" id="KW-1015">Disulfide bond</keyword>
<comment type="function">
    <text evidence="18">Required to facilitate the formation of correct disulfide bonds in some periplasmic proteins and for the assembly of the periplasmic c-type cytochromes. Acts by transferring electrons from cytoplasmic thioredoxin to the periplasm. This transfer involves a cascade of disulfide bond formation and reduction steps.</text>
</comment>
<dbReference type="EMBL" id="LS483372">
    <property type="protein sequence ID" value="SQF92825.1"/>
    <property type="molecule type" value="Genomic_DNA"/>
</dbReference>
<dbReference type="PROSITE" id="PS00194">
    <property type="entry name" value="THIOREDOXIN_1"/>
    <property type="match status" value="1"/>
</dbReference>
<keyword evidence="13 18" id="KW-0472">Membrane</keyword>
<dbReference type="InterPro" id="IPR035671">
    <property type="entry name" value="DsbD_gamma"/>
</dbReference>
<reference evidence="19 20" key="1">
    <citation type="submission" date="2018-06" db="EMBL/GenBank/DDBJ databases">
        <authorList>
            <consortium name="Pathogen Informatics"/>
            <person name="Doyle S."/>
        </authorList>
    </citation>
    <scope>NUCLEOTIDE SEQUENCE [LARGE SCALE GENOMIC DNA]</scope>
    <source>
        <strain evidence="19 20">NCTC10038</strain>
    </source>
</reference>
<name>A0A3M3XCQ0_PSEFL</name>
<comment type="catalytic activity">
    <reaction evidence="17 18">
        <text>[protein]-dithiol + NADP(+) = [protein]-disulfide + NADPH + H(+)</text>
        <dbReference type="Rhea" id="RHEA:18753"/>
        <dbReference type="Rhea" id="RHEA-COMP:10593"/>
        <dbReference type="Rhea" id="RHEA-COMP:10594"/>
        <dbReference type="ChEBI" id="CHEBI:15378"/>
        <dbReference type="ChEBI" id="CHEBI:29950"/>
        <dbReference type="ChEBI" id="CHEBI:50058"/>
        <dbReference type="ChEBI" id="CHEBI:57783"/>
        <dbReference type="ChEBI" id="CHEBI:58349"/>
        <dbReference type="EC" id="1.8.1.8"/>
    </reaction>
</comment>
<dbReference type="RefSeq" id="WP_053257259.1">
    <property type="nucleotide sequence ID" value="NZ_CBCRXZ010000001.1"/>
</dbReference>
<dbReference type="InterPro" id="IPR036929">
    <property type="entry name" value="DsbDN_sf"/>
</dbReference>
<feature type="transmembrane region" description="Helical" evidence="18">
    <location>
        <begin position="412"/>
        <end position="433"/>
    </location>
</feature>
<feature type="transmembrane region" description="Helical" evidence="18">
    <location>
        <begin position="358"/>
        <end position="376"/>
    </location>
</feature>
<evidence type="ECO:0000256" key="5">
    <source>
        <dbReference type="ARBA" id="ARBA00022519"/>
    </source>
</evidence>
<evidence type="ECO:0000313" key="19">
    <source>
        <dbReference type="EMBL" id="SQF92825.1"/>
    </source>
</evidence>
<evidence type="ECO:0000256" key="17">
    <source>
        <dbReference type="ARBA" id="ARBA00047804"/>
    </source>
</evidence>
<dbReference type="HAMAP" id="MF_00399">
    <property type="entry name" value="DbsD"/>
    <property type="match status" value="1"/>
</dbReference>
<dbReference type="GO" id="GO:0005886">
    <property type="term" value="C:plasma membrane"/>
    <property type="evidence" value="ECO:0007669"/>
    <property type="project" value="UniProtKB-SubCell"/>
</dbReference>
<dbReference type="Pfam" id="PF13899">
    <property type="entry name" value="Thioredoxin_7"/>
    <property type="match status" value="1"/>
</dbReference>
<dbReference type="InterPro" id="IPR013766">
    <property type="entry name" value="Thioredoxin_domain"/>
</dbReference>
<evidence type="ECO:0000256" key="8">
    <source>
        <dbReference type="ARBA" id="ARBA00022748"/>
    </source>
</evidence>
<keyword evidence="15 18" id="KW-0676">Redox-active center</keyword>
<feature type="transmembrane region" description="Helical" evidence="18">
    <location>
        <begin position="321"/>
        <end position="346"/>
    </location>
</feature>
<dbReference type="GO" id="GO:0047134">
    <property type="term" value="F:protein-disulfide reductase [NAD(P)H] activity"/>
    <property type="evidence" value="ECO:0007669"/>
    <property type="project" value="UniProtKB-UniRule"/>
</dbReference>
<dbReference type="GO" id="GO:0009055">
    <property type="term" value="F:electron transfer activity"/>
    <property type="evidence" value="ECO:0007669"/>
    <property type="project" value="UniProtKB-UniRule"/>
</dbReference>
<dbReference type="GO" id="GO:0045454">
    <property type="term" value="P:cell redox homeostasis"/>
    <property type="evidence" value="ECO:0007669"/>
    <property type="project" value="TreeGrafter"/>
</dbReference>
<evidence type="ECO:0000256" key="18">
    <source>
        <dbReference type="HAMAP-Rule" id="MF_00399"/>
    </source>
</evidence>
<feature type="transmembrane region" description="Helical" evidence="18">
    <location>
        <begin position="382"/>
        <end position="400"/>
    </location>
</feature>
<dbReference type="InterPro" id="IPR036249">
    <property type="entry name" value="Thioredoxin-like_sf"/>
</dbReference>
<dbReference type="EC" id="1.8.1.8" evidence="18"/>
<keyword evidence="3 18" id="KW-0813">Transport</keyword>
<feature type="signal peptide" evidence="18">
    <location>
        <begin position="1"/>
        <end position="18"/>
    </location>
</feature>
<keyword evidence="9 18" id="KW-0249">Electron transport</keyword>
<comment type="similarity">
    <text evidence="2 18">Belongs to the thioredoxin family. DsbD subfamily.</text>
</comment>
<evidence type="ECO:0000256" key="12">
    <source>
        <dbReference type="ARBA" id="ARBA00023027"/>
    </source>
</evidence>
<dbReference type="Pfam" id="PF11412">
    <property type="entry name" value="DsbD_N"/>
    <property type="match status" value="1"/>
</dbReference>
<dbReference type="SUPFAM" id="SSF52833">
    <property type="entry name" value="Thioredoxin-like"/>
    <property type="match status" value="1"/>
</dbReference>
<feature type="transmembrane region" description="Helical" evidence="18">
    <location>
        <begin position="241"/>
        <end position="261"/>
    </location>
</feature>
<feature type="transmembrane region" description="Helical" evidence="18">
    <location>
        <begin position="282"/>
        <end position="315"/>
    </location>
</feature>
<keyword evidence="11 18" id="KW-0560">Oxidoreductase</keyword>
<dbReference type="InterPro" id="IPR003834">
    <property type="entry name" value="Cyt_c_assmbl_TM_dom"/>
</dbReference>
<feature type="transmembrane region" description="Helical" evidence="18">
    <location>
        <begin position="205"/>
        <end position="229"/>
    </location>
</feature>
<dbReference type="Gene3D" id="3.40.30.10">
    <property type="entry name" value="Glutaredoxin"/>
    <property type="match status" value="1"/>
</dbReference>
<dbReference type="InterPro" id="IPR017937">
    <property type="entry name" value="Thioredoxin_CS"/>
</dbReference>
<feature type="disulfide bond" description="Redox-active" evidence="18">
    <location>
        <begin position="117"/>
        <end position="123"/>
    </location>
</feature>
<dbReference type="Gene3D" id="2.60.40.1250">
    <property type="entry name" value="Thiol:disulfide interchange protein DsbD, N-terminal domain"/>
    <property type="match status" value="1"/>
</dbReference>
<evidence type="ECO:0000256" key="11">
    <source>
        <dbReference type="ARBA" id="ARBA00023002"/>
    </source>
</evidence>
<evidence type="ECO:0000256" key="9">
    <source>
        <dbReference type="ARBA" id="ARBA00022982"/>
    </source>
</evidence>
<keyword evidence="8 18" id="KW-0201">Cytochrome c-type biogenesis</keyword>
<dbReference type="PANTHER" id="PTHR32234">
    <property type="entry name" value="THIOL:DISULFIDE INTERCHANGE PROTEIN DSBD"/>
    <property type="match status" value="1"/>
</dbReference>
<organism evidence="19 20">
    <name type="scientific">Pseudomonas fluorescens</name>
    <dbReference type="NCBI Taxonomy" id="294"/>
    <lineage>
        <taxon>Bacteria</taxon>
        <taxon>Pseudomonadati</taxon>
        <taxon>Pseudomonadota</taxon>
        <taxon>Gammaproteobacteria</taxon>
        <taxon>Pseudomonadales</taxon>
        <taxon>Pseudomonadaceae</taxon>
        <taxon>Pseudomonas</taxon>
    </lineage>
</organism>
<keyword evidence="6 18" id="KW-0812">Transmembrane</keyword>
<feature type="disulfide bond" description="Redox-active" evidence="18">
    <location>
        <begin position="492"/>
        <end position="495"/>
    </location>
</feature>
<keyword evidence="10 18" id="KW-1133">Transmembrane helix</keyword>
<accession>A0A3M3XCQ0</accession>
<keyword evidence="5 18" id="KW-0997">Cell inner membrane</keyword>
<comment type="subcellular location">
    <subcellularLocation>
        <location evidence="1 18">Cell inner membrane</location>
        <topology evidence="1 18">Multi-pass membrane protein</topology>
    </subcellularLocation>
</comment>
<keyword evidence="12 18" id="KW-0520">NAD</keyword>
<dbReference type="InterPro" id="IPR022910">
    <property type="entry name" value="Thiol_diS_interchange_DbsD"/>
</dbReference>
<keyword evidence="7 18" id="KW-0732">Signal</keyword>
<evidence type="ECO:0000256" key="15">
    <source>
        <dbReference type="ARBA" id="ARBA00023284"/>
    </source>
</evidence>
<feature type="transmembrane region" description="Helical" evidence="18">
    <location>
        <begin position="163"/>
        <end position="193"/>
    </location>
</feature>
<evidence type="ECO:0000256" key="1">
    <source>
        <dbReference type="ARBA" id="ARBA00004429"/>
    </source>
</evidence>
<dbReference type="CDD" id="cd02953">
    <property type="entry name" value="DsbDgamma"/>
    <property type="match status" value="1"/>
</dbReference>
<evidence type="ECO:0000313" key="20">
    <source>
        <dbReference type="Proteomes" id="UP000248640"/>
    </source>
</evidence>
<dbReference type="PROSITE" id="PS51352">
    <property type="entry name" value="THIOREDOXIN_2"/>
    <property type="match status" value="1"/>
</dbReference>
<feature type="chain" id="PRO_5041749136" description="Thiol:disulfide interchange protein DsbD" evidence="18">
    <location>
        <begin position="19"/>
        <end position="579"/>
    </location>
</feature>
<comment type="catalytic activity">
    <reaction evidence="16 18">
        <text>[protein]-dithiol + NAD(+) = [protein]-disulfide + NADH + H(+)</text>
        <dbReference type="Rhea" id="RHEA:18749"/>
        <dbReference type="Rhea" id="RHEA-COMP:10593"/>
        <dbReference type="Rhea" id="RHEA-COMP:10594"/>
        <dbReference type="ChEBI" id="CHEBI:15378"/>
        <dbReference type="ChEBI" id="CHEBI:29950"/>
        <dbReference type="ChEBI" id="CHEBI:50058"/>
        <dbReference type="ChEBI" id="CHEBI:57540"/>
        <dbReference type="ChEBI" id="CHEBI:57945"/>
        <dbReference type="EC" id="1.8.1.8"/>
    </reaction>
</comment>
<evidence type="ECO:0000256" key="6">
    <source>
        <dbReference type="ARBA" id="ARBA00022692"/>
    </source>
</evidence>
<evidence type="ECO:0000256" key="16">
    <source>
        <dbReference type="ARBA" id="ARBA00047388"/>
    </source>
</evidence>
<comment type="caution">
    <text evidence="18">Lacks conserved residue(s) required for the propagation of feature annotation.</text>
</comment>
<dbReference type="SUPFAM" id="SSF74863">
    <property type="entry name" value="Thiol:disulfide interchange protein DsbD, N-terminal domain (DsbD-alpha)"/>
    <property type="match status" value="1"/>
</dbReference>
<protein>
    <recommendedName>
        <fullName evidence="18">Thiol:disulfide interchange protein DsbD</fullName>
        <ecNumber evidence="18">1.8.1.8</ecNumber>
    </recommendedName>
    <alternativeName>
        <fullName evidence="18">Protein-disulfide reductase</fullName>
        <shortName evidence="18">Disulfide reductase</shortName>
    </alternativeName>
</protein>
<evidence type="ECO:0000256" key="4">
    <source>
        <dbReference type="ARBA" id="ARBA00022475"/>
    </source>
</evidence>
<dbReference type="NCBIfam" id="NF001419">
    <property type="entry name" value="PRK00293.1"/>
    <property type="match status" value="1"/>
</dbReference>
<dbReference type="InterPro" id="IPR028250">
    <property type="entry name" value="DsbDN"/>
</dbReference>
<dbReference type="AlphaFoldDB" id="A0A3M3XCQ0"/>
<dbReference type="Pfam" id="PF02683">
    <property type="entry name" value="DsbD_TM"/>
    <property type="match status" value="1"/>
</dbReference>
<dbReference type="GeneID" id="61634240"/>
<evidence type="ECO:0000256" key="2">
    <source>
        <dbReference type="ARBA" id="ARBA00007241"/>
    </source>
</evidence>
<dbReference type="PANTHER" id="PTHR32234:SF0">
    <property type="entry name" value="THIOL:DISULFIDE INTERCHANGE PROTEIN DSBD"/>
    <property type="match status" value="1"/>
</dbReference>
<evidence type="ECO:0000256" key="7">
    <source>
        <dbReference type="ARBA" id="ARBA00022729"/>
    </source>
</evidence>
<evidence type="ECO:0000256" key="13">
    <source>
        <dbReference type="ARBA" id="ARBA00023136"/>
    </source>
</evidence>
<evidence type="ECO:0000256" key="10">
    <source>
        <dbReference type="ARBA" id="ARBA00022989"/>
    </source>
</evidence>